<dbReference type="Proteomes" id="UP000269374">
    <property type="component" value="Chromosome"/>
</dbReference>
<dbReference type="EMBL" id="CP032627">
    <property type="protein sequence ID" value="AYG01707.1"/>
    <property type="molecule type" value="Genomic_DNA"/>
</dbReference>
<proteinExistence type="predicted"/>
<gene>
    <name evidence="1" type="ORF">D7I46_11970</name>
</gene>
<evidence type="ECO:0000313" key="2">
    <source>
        <dbReference type="Proteomes" id="UP000269374"/>
    </source>
</evidence>
<organism evidence="1 2">
    <name type="scientific">Lactococcus allomyrinae</name>
    <dbReference type="NCBI Taxonomy" id="2419773"/>
    <lineage>
        <taxon>Bacteria</taxon>
        <taxon>Bacillati</taxon>
        <taxon>Bacillota</taxon>
        <taxon>Bacilli</taxon>
        <taxon>Lactobacillales</taxon>
        <taxon>Streptococcaceae</taxon>
        <taxon>Lactococcus</taxon>
    </lineage>
</organism>
<name>A0A387BKZ0_9LACT</name>
<keyword evidence="2" id="KW-1185">Reference proteome</keyword>
<dbReference type="KEGG" id="lact:D7I46_11970"/>
<protein>
    <submittedName>
        <fullName evidence="1">Uncharacterized protein</fullName>
    </submittedName>
</protein>
<sequence length="293" mass="32260">MAVRTDNQLLDGTYGTTNPIIPKNTITSERHRDIIDSKVSRYSIQNPDETTPEGTLILANNQHQDEQDQRLDSLEASDVEINNRLDGLDGQVTNIENNYVTNQTFTDYQQNQENIDDTQDQRLDILDNTVVKSVNTIRPSEDGDVTLQLDGEKSIIATGVVIIPNDSGVVIATGSIKAELKIKSDTQIISGEIFIHDFKLTLNSSALGNESHFVLNITIPEGYSLATDRGTFVANCDSGGTIYFGSFAHYKARTGVFSISSGVITIPFSFYASTNYPATASQFTYGDIRIKFI</sequence>
<evidence type="ECO:0000313" key="1">
    <source>
        <dbReference type="EMBL" id="AYG01707.1"/>
    </source>
</evidence>
<accession>A0A387BKZ0</accession>
<dbReference type="RefSeq" id="WP_120773076.1">
    <property type="nucleotide sequence ID" value="NZ_CP032627.1"/>
</dbReference>
<dbReference type="AlphaFoldDB" id="A0A387BKZ0"/>
<reference evidence="1 2" key="1">
    <citation type="submission" date="2018-09" db="EMBL/GenBank/DDBJ databases">
        <title>Genome sequencing of strain 1JSPR-7.</title>
        <authorList>
            <person name="Heo J."/>
            <person name="Kim S.-J."/>
            <person name="Kwon S.-W."/>
        </authorList>
    </citation>
    <scope>NUCLEOTIDE SEQUENCE [LARGE SCALE GENOMIC DNA]</scope>
    <source>
        <strain evidence="1 2">1JSPR-7</strain>
    </source>
</reference>